<reference evidence="1" key="1">
    <citation type="submission" date="2025-08" db="UniProtKB">
        <authorList>
            <consortium name="Ensembl"/>
        </authorList>
    </citation>
    <scope>IDENTIFICATION</scope>
</reference>
<dbReference type="AlphaFoldDB" id="A0A3Q3XAJ2"/>
<dbReference type="Proteomes" id="UP000261620">
    <property type="component" value="Unplaced"/>
</dbReference>
<accession>A0A3Q3XAJ2</accession>
<organism evidence="1 2">
    <name type="scientific">Mola mola</name>
    <name type="common">Ocean sunfish</name>
    <name type="synonym">Tetraodon mola</name>
    <dbReference type="NCBI Taxonomy" id="94237"/>
    <lineage>
        <taxon>Eukaryota</taxon>
        <taxon>Metazoa</taxon>
        <taxon>Chordata</taxon>
        <taxon>Craniata</taxon>
        <taxon>Vertebrata</taxon>
        <taxon>Euteleostomi</taxon>
        <taxon>Actinopterygii</taxon>
        <taxon>Neopterygii</taxon>
        <taxon>Teleostei</taxon>
        <taxon>Neoteleostei</taxon>
        <taxon>Acanthomorphata</taxon>
        <taxon>Eupercaria</taxon>
        <taxon>Tetraodontiformes</taxon>
        <taxon>Molidae</taxon>
        <taxon>Mola</taxon>
    </lineage>
</organism>
<evidence type="ECO:0000313" key="1">
    <source>
        <dbReference type="Ensembl" id="ENSMMOP00000019314.1"/>
    </source>
</evidence>
<sequence>MSASHLRGLGDSSQLSQLVLARFLPATVRHHEAGDAQSTSEAEAPHKHSVAGFPVLAGVLKHRSSAAVLLRPGHFTEGAVTAGLQCVAGVPREQPHTRKSHPERGDKMFLLQRLNKVWKEKS</sequence>
<reference evidence="1" key="2">
    <citation type="submission" date="2025-09" db="UniProtKB">
        <authorList>
            <consortium name="Ensembl"/>
        </authorList>
    </citation>
    <scope>IDENTIFICATION</scope>
</reference>
<evidence type="ECO:0000313" key="2">
    <source>
        <dbReference type="Proteomes" id="UP000261620"/>
    </source>
</evidence>
<name>A0A3Q3XAJ2_MOLML</name>
<proteinExistence type="predicted"/>
<keyword evidence="2" id="KW-1185">Reference proteome</keyword>
<dbReference type="Ensembl" id="ENSMMOT00000019635.1">
    <property type="protein sequence ID" value="ENSMMOP00000019314.1"/>
    <property type="gene ID" value="ENSMMOG00000014620.1"/>
</dbReference>
<protein>
    <submittedName>
        <fullName evidence="1">Uncharacterized protein</fullName>
    </submittedName>
</protein>